<dbReference type="EMBL" id="OIVN01005780">
    <property type="protein sequence ID" value="SPD24008.1"/>
    <property type="molecule type" value="Genomic_DNA"/>
</dbReference>
<dbReference type="Pfam" id="PF07727">
    <property type="entry name" value="RVT_2"/>
    <property type="match status" value="2"/>
</dbReference>
<proteinExistence type="predicted"/>
<organism evidence="3">
    <name type="scientific">Fagus sylvatica</name>
    <name type="common">Beechnut</name>
    <dbReference type="NCBI Taxonomy" id="28930"/>
    <lineage>
        <taxon>Eukaryota</taxon>
        <taxon>Viridiplantae</taxon>
        <taxon>Streptophyta</taxon>
        <taxon>Embryophyta</taxon>
        <taxon>Tracheophyta</taxon>
        <taxon>Spermatophyta</taxon>
        <taxon>Magnoliopsida</taxon>
        <taxon>eudicotyledons</taxon>
        <taxon>Gunneridae</taxon>
        <taxon>Pentapetalae</taxon>
        <taxon>rosids</taxon>
        <taxon>fabids</taxon>
        <taxon>Fagales</taxon>
        <taxon>Fagaceae</taxon>
        <taxon>Fagus</taxon>
    </lineage>
</organism>
<keyword evidence="1" id="KW-0472">Membrane</keyword>
<gene>
    <name evidence="3" type="ORF">FSB_LOCUS51890</name>
</gene>
<sequence>MKQITARDVWKTLERRYTSLSRTHVLSFKAELDRVHKNNDTMTIYLDRVKEIRDKLSSVGVEIDDEELLHVVLKGLPPKYDAFCSAMRIRDKSLSCEDLHVLLTSEEESKKNSKSIAHELQHMAMAATGFKGPPTTNTPLPLFSGSWNRGRGGHSPNYCGRGRGRGGLNLLRAVILISIVLGMDFHKLHLVFLRLALLNLNVFNGLPTTGKACCNCFYQYASRFYLRGSFLTTASVNMVFIPFVELCFLLPLVSPLVFLLCTFPYSSILGPVPSAPSSILGLVSSASPVSSPNISNSVPQPVPCSIPDQCATTNSHPMQTRSKSGIHKKKQVFVSTSTVPIDYLNSESTTYTIASKQSQWRDAMSSKFDALQRQKTWSLVPVDSSSHTIGCRWVFKLKRNADGFVSRYKARLVAKGNHQQSDLDFDETFSPVIKPAIVRIVLSLAAQNRWSLRQLDVSNAFLHGSLKEHFEKFSSHLISIGFTASLADSSLFIYKSGSVVLYLLLYVNDIIVTGSAPVAITDLIANLAIAFELKDLGPLKFFLGLQIEYQPNGFFVHQSKYALDVLARHNMSSCKPCSIPFVSSSKVLSHSPSLLLNPSSFRSLVGALQYLTFTHPDLSYAVNSLCQHMQSPTETHLIAAKRVLWYVQGTLSHSVLFQPGPMALIAFTDFDWASNPIDRRSIAGFLVFLGNNLITWSSKKQPTISRSSTKTEYHSLAVGATKLAWIRMLLCDFGVFLPSPPIIWCDNTSAIALASNPVFHACTKHVEVDYHFIRERVVRGDLSVLFIPTANQLADLLTKALPAPRYLELSQKLLHSVQRHAFEGG</sequence>
<protein>
    <recommendedName>
        <fullName evidence="2">Reverse transcriptase Ty1/copia-type domain-containing protein</fullName>
    </recommendedName>
</protein>
<keyword evidence="1" id="KW-0812">Transmembrane</keyword>
<keyword evidence="1" id="KW-1133">Transmembrane helix</keyword>
<accession>A0A2N9IHS7</accession>
<dbReference type="PANTHER" id="PTHR11439">
    <property type="entry name" value="GAG-POL-RELATED RETROTRANSPOSON"/>
    <property type="match status" value="1"/>
</dbReference>
<dbReference type="PANTHER" id="PTHR11439:SF455">
    <property type="entry name" value="RLK (RECEPTOR-LIKE PROTEIN KINASE) 8, PUTATIVE-RELATED"/>
    <property type="match status" value="1"/>
</dbReference>
<reference evidence="3" key="1">
    <citation type="submission" date="2018-02" db="EMBL/GenBank/DDBJ databases">
        <authorList>
            <person name="Cohen D.B."/>
            <person name="Kent A.D."/>
        </authorList>
    </citation>
    <scope>NUCLEOTIDE SEQUENCE</scope>
</reference>
<dbReference type="InterPro" id="IPR013103">
    <property type="entry name" value="RVT_2"/>
</dbReference>
<name>A0A2N9IHS7_FAGSY</name>
<feature type="transmembrane region" description="Helical" evidence="1">
    <location>
        <begin position="239"/>
        <end position="261"/>
    </location>
</feature>
<feature type="transmembrane region" description="Helical" evidence="1">
    <location>
        <begin position="170"/>
        <end position="197"/>
    </location>
</feature>
<feature type="domain" description="Reverse transcriptase Ty1/copia-type" evidence="2">
    <location>
        <begin position="375"/>
        <end position="469"/>
    </location>
</feature>
<feature type="domain" description="Reverse transcriptase Ty1/copia-type" evidence="2">
    <location>
        <begin position="472"/>
        <end position="582"/>
    </location>
</feature>
<dbReference type="InterPro" id="IPR043502">
    <property type="entry name" value="DNA/RNA_pol_sf"/>
</dbReference>
<evidence type="ECO:0000313" key="3">
    <source>
        <dbReference type="EMBL" id="SPD24008.1"/>
    </source>
</evidence>
<evidence type="ECO:0000256" key="1">
    <source>
        <dbReference type="SAM" id="Phobius"/>
    </source>
</evidence>
<dbReference type="Pfam" id="PF14223">
    <property type="entry name" value="Retrotran_gag_2"/>
    <property type="match status" value="1"/>
</dbReference>
<dbReference type="CDD" id="cd09272">
    <property type="entry name" value="RNase_HI_RT_Ty1"/>
    <property type="match status" value="1"/>
</dbReference>
<evidence type="ECO:0000259" key="2">
    <source>
        <dbReference type="Pfam" id="PF07727"/>
    </source>
</evidence>
<dbReference type="SUPFAM" id="SSF56672">
    <property type="entry name" value="DNA/RNA polymerases"/>
    <property type="match status" value="1"/>
</dbReference>
<dbReference type="AlphaFoldDB" id="A0A2N9IHS7"/>